<dbReference type="OrthoDB" id="276553at2759"/>
<evidence type="ECO:0000313" key="2">
    <source>
        <dbReference type="EMBL" id="CAD2219440.1"/>
    </source>
</evidence>
<accession>S9WYN3</accession>
<dbReference type="AlphaFoldDB" id="S9WYN3"/>
<feature type="compositionally biased region" description="Basic and acidic residues" evidence="1">
    <location>
        <begin position="318"/>
        <end position="349"/>
    </location>
</feature>
<dbReference type="Proteomes" id="UP000515908">
    <property type="component" value="Chromosome 14"/>
</dbReference>
<evidence type="ECO:0000256" key="1">
    <source>
        <dbReference type="SAM" id="MobiDB-lite"/>
    </source>
</evidence>
<dbReference type="EMBL" id="LR877158">
    <property type="protein sequence ID" value="CAD2219440.1"/>
    <property type="molecule type" value="Genomic_DNA"/>
</dbReference>
<feature type="region of interest" description="Disordered" evidence="1">
    <location>
        <begin position="310"/>
        <end position="349"/>
    </location>
</feature>
<gene>
    <name evidence="2" type="ORF">ADEAN_000694500</name>
</gene>
<keyword evidence="3" id="KW-1185">Reference proteome</keyword>
<proteinExistence type="predicted"/>
<evidence type="ECO:0000313" key="3">
    <source>
        <dbReference type="Proteomes" id="UP000515908"/>
    </source>
</evidence>
<protein>
    <submittedName>
        <fullName evidence="2">Uncharacterized protein</fullName>
    </submittedName>
</protein>
<organism evidence="2 3">
    <name type="scientific">Angomonas deanei</name>
    <dbReference type="NCBI Taxonomy" id="59799"/>
    <lineage>
        <taxon>Eukaryota</taxon>
        <taxon>Discoba</taxon>
        <taxon>Euglenozoa</taxon>
        <taxon>Kinetoplastea</taxon>
        <taxon>Metakinetoplastina</taxon>
        <taxon>Trypanosomatida</taxon>
        <taxon>Trypanosomatidae</taxon>
        <taxon>Strigomonadinae</taxon>
        <taxon>Angomonas</taxon>
    </lineage>
</organism>
<dbReference type="VEuPathDB" id="TriTrypDB:ADEAN_000694500"/>
<sequence>MSFRFSRIFRSAVDELLVVGSRWRRIHAQPIEKVGPPHVQSHLAVPYITLIPTLHVASIEFYDKVLEYMQVAVKRSRGNCKILLEGICDNQEEEEAQLKEFHSIMNSKSLREKIILKADENNLHSPKTMQEICAELALDYTTVMENANQIRLMECYLKPKLAATVGLNLVNNVDTDMKGVQRLLKEEEGRLEAIGESLPTSIAVGDLGQFPLIKKYRERKVAEAARRQCERWIKEEIEGEVIIPWGYFHIDSIEHYIVQGNRGSEDGTNNAEDEKKLAVFVEADELLAKVDFGISKEIFLKAKTGEGDSAVETTQKQIRMETEEDVKEKEKEKKEAKEEARRTDDFVSF</sequence>
<reference evidence="2 3" key="1">
    <citation type="submission" date="2020-08" db="EMBL/GenBank/DDBJ databases">
        <authorList>
            <person name="Newling K."/>
            <person name="Davey J."/>
            <person name="Forrester S."/>
        </authorList>
    </citation>
    <scope>NUCLEOTIDE SEQUENCE [LARGE SCALE GENOMIC DNA]</scope>
    <source>
        <strain evidence="3">Crithidia deanei Carvalho (ATCC PRA-265)</strain>
    </source>
</reference>
<name>S9WYN3_9TRYP</name>